<sequence length="211" mass="23526">MEFKFLLGISCFVMVGLVLSESPPGPVTVDITKQQAKSKVEKYLKKIQYRLDIRLREDPSDPSGGLNEMDYPGASKYGPIFTHESESVDGPIYISIGFNKDVLPSSTVQDLQSSLGYVSLDKVPMPGFNYPYGWDIYPQTPSSSFKDGVTIVSYQNGRLHFKVNTRFFAVYGRLRRVKVPAGGSTPKHAYFQVRKDINGLIDVNMPLAMLA</sequence>
<evidence type="ECO:0000313" key="1">
    <source>
        <dbReference type="EMBL" id="CAB4017841.1"/>
    </source>
</evidence>
<dbReference type="AlphaFoldDB" id="A0A7D9J0J2"/>
<dbReference type="OrthoDB" id="9992119at2759"/>
<reference evidence="1" key="1">
    <citation type="submission" date="2020-04" db="EMBL/GenBank/DDBJ databases">
        <authorList>
            <person name="Alioto T."/>
            <person name="Alioto T."/>
            <person name="Gomez Garrido J."/>
        </authorList>
    </citation>
    <scope>NUCLEOTIDE SEQUENCE</scope>
    <source>
        <strain evidence="1">A484AB</strain>
    </source>
</reference>
<gene>
    <name evidence="1" type="ORF">PACLA_8A064608</name>
</gene>
<organism evidence="1 2">
    <name type="scientific">Paramuricea clavata</name>
    <name type="common">Red gorgonian</name>
    <name type="synonym">Violescent sea-whip</name>
    <dbReference type="NCBI Taxonomy" id="317549"/>
    <lineage>
        <taxon>Eukaryota</taxon>
        <taxon>Metazoa</taxon>
        <taxon>Cnidaria</taxon>
        <taxon>Anthozoa</taxon>
        <taxon>Octocorallia</taxon>
        <taxon>Malacalcyonacea</taxon>
        <taxon>Plexauridae</taxon>
        <taxon>Paramuricea</taxon>
    </lineage>
</organism>
<keyword evidence="2" id="KW-1185">Reference proteome</keyword>
<proteinExistence type="predicted"/>
<comment type="caution">
    <text evidence="1">The sequence shown here is derived from an EMBL/GenBank/DDBJ whole genome shotgun (WGS) entry which is preliminary data.</text>
</comment>
<accession>A0A7D9J0J2</accession>
<dbReference type="Proteomes" id="UP001152795">
    <property type="component" value="Unassembled WGS sequence"/>
</dbReference>
<evidence type="ECO:0000313" key="2">
    <source>
        <dbReference type="Proteomes" id="UP001152795"/>
    </source>
</evidence>
<name>A0A7D9J0J2_PARCT</name>
<dbReference type="EMBL" id="CACRXK020009728">
    <property type="protein sequence ID" value="CAB4017841.1"/>
    <property type="molecule type" value="Genomic_DNA"/>
</dbReference>
<protein>
    <submittedName>
        <fullName evidence="1">Uncharacterized protein</fullName>
    </submittedName>
</protein>